<dbReference type="GO" id="GO:0042578">
    <property type="term" value="F:phosphoric ester hydrolase activity"/>
    <property type="evidence" value="ECO:0007669"/>
    <property type="project" value="UniProtKB-ARBA"/>
</dbReference>
<feature type="region of interest" description="Disordered" evidence="2">
    <location>
        <begin position="990"/>
        <end position="1009"/>
    </location>
</feature>
<proteinExistence type="predicted"/>
<comment type="caution">
    <text evidence="3">The sequence shown here is derived from an EMBL/GenBank/DDBJ whole genome shotgun (WGS) entry which is preliminary data.</text>
</comment>
<dbReference type="PANTHER" id="PTHR31956:SF1">
    <property type="entry name" value="NON-SPECIFIC PHOSPHOLIPASE C1"/>
    <property type="match status" value="1"/>
</dbReference>
<evidence type="ECO:0000256" key="2">
    <source>
        <dbReference type="SAM" id="MobiDB-lite"/>
    </source>
</evidence>
<dbReference type="PANTHER" id="PTHR31956">
    <property type="entry name" value="NON-SPECIFIC PHOSPHOLIPASE C4-RELATED"/>
    <property type="match status" value="1"/>
</dbReference>
<dbReference type="Pfam" id="PF04185">
    <property type="entry name" value="Phosphoesterase"/>
    <property type="match status" value="1"/>
</dbReference>
<name>A0A4R1L6R9_9BACT</name>
<keyword evidence="1" id="KW-0378">Hydrolase</keyword>
<evidence type="ECO:0000313" key="4">
    <source>
        <dbReference type="Proteomes" id="UP000295210"/>
    </source>
</evidence>
<sequence length="1009" mass="103254">MFSLLVDRLSSRISGAVALFACLPVLLVFAGCGVSPHPTPPPTPGPTPTVTIAASPAAITVGASSSLTISATNATGVTVTGTDGSSYTLQPTGGTQAVTPTATVTYTATATGAGGKATATTTVTVNPAPAAAPTVSITATPSSVVLGTSSVLNVITGNATQVTVTGSDGSSYTLQPTGGTQAVTPTATTTYKATATGAGGTASATVTVTVTAPPVGPPAPTVTINANPTSITADTSSLLTVVATNATQVTVTGSDGKTYTLAANGGTQAVSPPAARTTTTTYTYTATAIGPGGTVTATATVKVTPNPPPTVTISASPSSIVAGNSSTLTVATSYATQVTITGNDGTNYVLPSSSGSYTVKPTATTTYTATATGPGGTTAANVNVTVTPNPPPTVSITANPTSIIAGNSSTLAVTATDATQVTVAGTDGSSKTLASTGGSLTVSPTSSTGYTATANGPGGNVTATVTVDVQPPGSIQSVNHVIFMLQENHTFDNYFGMLNPYRQKNGWNIGADGKTYNVDGIDDKLTTISNDSDEGTAYSLFKFTSSCIDDETSSWLESYGDVNRYDFSTTRQIKMDGFVHTAENYAKNCLAGYTKCAGTINGTPPTGRRAMGYYDENFLNYYYYMASQFAVSDRWFSPISSKSIDNRIAAFTGGTTQGLVFDPGNDDGLKSQLDIPTIFQELDQAKVSWKIYYTVTQGACLDESTCGGGPAAAYPATNFSSLSYSYQYLYIPPSGTACAAPTQPSSVVGDSTNSFCIDPDHIAPLAQYYKDLQNGTLPSFAFIEAGYGINDEHPGSGQSILAGQAQVAKVVNAFMSSSAWKDSVFFLSYDEGGGPYDHVPPVPNHSNDYTDATVGSVSASQIPDISTIAVNPDSYNPCLPPTPGTPTVHCDLVAPNDPGSTPTDAAANPSNLPSGRGFSAQLGFRLPNMIISPFTRKHYVSHAPMDHTAVLKFVENRFIGPSAHLTARDAVQPDLLNIFDFTNVPWATPPTPPIPVSDPSSCTPANYGP</sequence>
<feature type="compositionally biased region" description="Polar residues" evidence="2">
    <location>
        <begin position="428"/>
        <end position="454"/>
    </location>
</feature>
<gene>
    <name evidence="3" type="ORF">C7378_2323</name>
</gene>
<accession>A0A4R1L6R9</accession>
<dbReference type="EMBL" id="SMGK01000003">
    <property type="protein sequence ID" value="TCK72733.1"/>
    <property type="molecule type" value="Genomic_DNA"/>
</dbReference>
<dbReference type="OrthoDB" id="107413at2"/>
<evidence type="ECO:0000313" key="3">
    <source>
        <dbReference type="EMBL" id="TCK72733.1"/>
    </source>
</evidence>
<dbReference type="Gene3D" id="3.40.720.10">
    <property type="entry name" value="Alkaline Phosphatase, subunit A"/>
    <property type="match status" value="2"/>
</dbReference>
<dbReference type="AlphaFoldDB" id="A0A4R1L6R9"/>
<dbReference type="Proteomes" id="UP000295210">
    <property type="component" value="Unassembled WGS sequence"/>
</dbReference>
<keyword evidence="4" id="KW-1185">Reference proteome</keyword>
<protein>
    <submittedName>
        <fullName evidence="3">Phospholipase C</fullName>
    </submittedName>
</protein>
<evidence type="ECO:0000256" key="1">
    <source>
        <dbReference type="ARBA" id="ARBA00022801"/>
    </source>
</evidence>
<dbReference type="InterPro" id="IPR017850">
    <property type="entry name" value="Alkaline_phosphatase_core_sf"/>
</dbReference>
<feature type="region of interest" description="Disordered" evidence="2">
    <location>
        <begin position="428"/>
        <end position="457"/>
    </location>
</feature>
<dbReference type="RefSeq" id="WP_131996495.1">
    <property type="nucleotide sequence ID" value="NZ_SMGK01000003.1"/>
</dbReference>
<organism evidence="3 4">
    <name type="scientific">Acidipila rosea</name>
    <dbReference type="NCBI Taxonomy" id="768535"/>
    <lineage>
        <taxon>Bacteria</taxon>
        <taxon>Pseudomonadati</taxon>
        <taxon>Acidobacteriota</taxon>
        <taxon>Terriglobia</taxon>
        <taxon>Terriglobales</taxon>
        <taxon>Acidobacteriaceae</taxon>
        <taxon>Acidipila</taxon>
    </lineage>
</organism>
<reference evidence="3 4" key="1">
    <citation type="submission" date="2019-03" db="EMBL/GenBank/DDBJ databases">
        <title>Genomic Encyclopedia of Type Strains, Phase IV (KMG-IV): sequencing the most valuable type-strain genomes for metagenomic binning, comparative biology and taxonomic classification.</title>
        <authorList>
            <person name="Goeker M."/>
        </authorList>
    </citation>
    <scope>NUCLEOTIDE SEQUENCE [LARGE SCALE GENOMIC DNA]</scope>
    <source>
        <strain evidence="3 4">DSM 103428</strain>
    </source>
</reference>
<dbReference type="InterPro" id="IPR007312">
    <property type="entry name" value="Phosphoesterase"/>
</dbReference>